<keyword evidence="4 6" id="KW-0067">ATP-binding</keyword>
<dbReference type="PROSITE" id="PS50893">
    <property type="entry name" value="ABC_TRANSPORTER_2"/>
    <property type="match status" value="1"/>
</dbReference>
<dbReference type="InterPro" id="IPR003439">
    <property type="entry name" value="ABC_transporter-like_ATP-bd"/>
</dbReference>
<name>A0A1I3VAI2_9LACT</name>
<dbReference type="GO" id="GO:0005524">
    <property type="term" value="F:ATP binding"/>
    <property type="evidence" value="ECO:0007669"/>
    <property type="project" value="UniProtKB-KW"/>
</dbReference>
<gene>
    <name evidence="6" type="ORF">SAMN04488569_1002109</name>
</gene>
<dbReference type="EMBL" id="FOSJ01000002">
    <property type="protein sequence ID" value="SFJ92295.1"/>
    <property type="molecule type" value="Genomic_DNA"/>
</dbReference>
<organism evidence="6 7">
    <name type="scientific">Marinilactibacillus piezotolerans</name>
    <dbReference type="NCBI Taxonomy" id="258723"/>
    <lineage>
        <taxon>Bacteria</taxon>
        <taxon>Bacillati</taxon>
        <taxon>Bacillota</taxon>
        <taxon>Bacilli</taxon>
        <taxon>Lactobacillales</taxon>
        <taxon>Carnobacteriaceae</taxon>
        <taxon>Marinilactibacillus</taxon>
    </lineage>
</organism>
<keyword evidence="2" id="KW-0813">Transport</keyword>
<dbReference type="STRING" id="258723.GCA_900169305_00615"/>
<dbReference type="GO" id="GO:0016887">
    <property type="term" value="F:ATP hydrolysis activity"/>
    <property type="evidence" value="ECO:0007669"/>
    <property type="project" value="InterPro"/>
</dbReference>
<protein>
    <submittedName>
        <fullName evidence="6">ABC-2 type transport system ATP-binding protein</fullName>
    </submittedName>
</protein>
<evidence type="ECO:0000256" key="3">
    <source>
        <dbReference type="ARBA" id="ARBA00022741"/>
    </source>
</evidence>
<reference evidence="7" key="1">
    <citation type="submission" date="2016-10" db="EMBL/GenBank/DDBJ databases">
        <authorList>
            <person name="Varghese N."/>
            <person name="Submissions S."/>
        </authorList>
    </citation>
    <scope>NUCLEOTIDE SEQUENCE [LARGE SCALE GENOMIC DNA]</scope>
    <source>
        <strain evidence="7">DSM 16108</strain>
    </source>
</reference>
<dbReference type="AlphaFoldDB" id="A0A1I3VAI2"/>
<evidence type="ECO:0000313" key="7">
    <source>
        <dbReference type="Proteomes" id="UP000199589"/>
    </source>
</evidence>
<sequence length="306" mass="34420">MENLIETIDLTKRYSKAVALDSVSIHVRQGEIYGLIGKNGAGKSTLFKTMMGLAPKSFGEVKLFGDSSNSGLNTAHQRMGFMMGAHFFPYLSARENLEYFRKLKGIPDKNEVERVLKLVEMDKVKKKFKSFSMGMKQRVSIANALMGYPDIVVLDEPINGLDPQGIADFRHLVQKLNKENMTTFVVSSHILGELGMMATRFGFIHNGQLIEEIDREVIRNKTKEQVIVKVSDVEKAAYLLEENFESIEYTINGDKELVILKMTDRTADIASLFVTNGLSLFKLDTQEISIEDYYLNLIAEGGVKNV</sequence>
<dbReference type="Proteomes" id="UP000199589">
    <property type="component" value="Unassembled WGS sequence"/>
</dbReference>
<dbReference type="InterPro" id="IPR003593">
    <property type="entry name" value="AAA+_ATPase"/>
</dbReference>
<evidence type="ECO:0000256" key="4">
    <source>
        <dbReference type="ARBA" id="ARBA00022840"/>
    </source>
</evidence>
<dbReference type="OrthoDB" id="9804819at2"/>
<keyword evidence="3" id="KW-0547">Nucleotide-binding</keyword>
<dbReference type="PANTHER" id="PTHR43335">
    <property type="entry name" value="ABC TRANSPORTER, ATP-BINDING PROTEIN"/>
    <property type="match status" value="1"/>
</dbReference>
<dbReference type="Gene3D" id="3.40.50.300">
    <property type="entry name" value="P-loop containing nucleotide triphosphate hydrolases"/>
    <property type="match status" value="1"/>
</dbReference>
<feature type="domain" description="ABC transporter" evidence="5">
    <location>
        <begin position="5"/>
        <end position="231"/>
    </location>
</feature>
<dbReference type="PANTHER" id="PTHR43335:SF8">
    <property type="entry name" value="ABC TRANSPORTER, ATP-BINDING PROTEIN"/>
    <property type="match status" value="1"/>
</dbReference>
<dbReference type="SMART" id="SM00382">
    <property type="entry name" value="AAA"/>
    <property type="match status" value="1"/>
</dbReference>
<evidence type="ECO:0000259" key="5">
    <source>
        <dbReference type="PROSITE" id="PS50893"/>
    </source>
</evidence>
<accession>A0A1I3VAI2</accession>
<dbReference type="Pfam" id="PF00005">
    <property type="entry name" value="ABC_tran"/>
    <property type="match status" value="1"/>
</dbReference>
<evidence type="ECO:0000256" key="1">
    <source>
        <dbReference type="ARBA" id="ARBA00005417"/>
    </source>
</evidence>
<evidence type="ECO:0000256" key="2">
    <source>
        <dbReference type="ARBA" id="ARBA00022448"/>
    </source>
</evidence>
<keyword evidence="7" id="KW-1185">Reference proteome</keyword>
<comment type="similarity">
    <text evidence="1">Belongs to the ABC transporter superfamily.</text>
</comment>
<dbReference type="SUPFAM" id="SSF52540">
    <property type="entry name" value="P-loop containing nucleoside triphosphate hydrolases"/>
    <property type="match status" value="1"/>
</dbReference>
<evidence type="ECO:0000313" key="6">
    <source>
        <dbReference type="EMBL" id="SFJ92295.1"/>
    </source>
</evidence>
<proteinExistence type="inferred from homology"/>
<dbReference type="InterPro" id="IPR027417">
    <property type="entry name" value="P-loop_NTPase"/>
</dbReference>
<dbReference type="RefSeq" id="WP_091895506.1">
    <property type="nucleotide sequence ID" value="NZ_FOSJ01000002.1"/>
</dbReference>